<accession>A0A9P1GJ06</accession>
<reference evidence="3" key="2">
    <citation type="submission" date="2024-04" db="EMBL/GenBank/DDBJ databases">
        <authorList>
            <person name="Chen Y."/>
            <person name="Shah S."/>
            <person name="Dougan E. K."/>
            <person name="Thang M."/>
            <person name="Chan C."/>
        </authorList>
    </citation>
    <scope>NUCLEOTIDE SEQUENCE [LARGE SCALE GENOMIC DNA]</scope>
</reference>
<dbReference type="AlphaFoldDB" id="A0A9P1GJ06"/>
<gene>
    <name evidence="2" type="ORF">C1SCF055_LOCUS40500</name>
</gene>
<evidence type="ECO:0000313" key="4">
    <source>
        <dbReference type="Proteomes" id="UP001152797"/>
    </source>
</evidence>
<reference evidence="2" key="1">
    <citation type="submission" date="2022-10" db="EMBL/GenBank/DDBJ databases">
        <authorList>
            <person name="Chen Y."/>
            <person name="Dougan E. K."/>
            <person name="Chan C."/>
            <person name="Rhodes N."/>
            <person name="Thang M."/>
        </authorList>
    </citation>
    <scope>NUCLEOTIDE SEQUENCE</scope>
</reference>
<dbReference type="EMBL" id="CAMXCT020006544">
    <property type="protein sequence ID" value="CAL1169060.1"/>
    <property type="molecule type" value="Genomic_DNA"/>
</dbReference>
<protein>
    <submittedName>
        <fullName evidence="2">Uncharacterized protein</fullName>
    </submittedName>
</protein>
<feature type="chain" id="PRO_5043272839" evidence="1">
    <location>
        <begin position="18"/>
        <end position="293"/>
    </location>
</feature>
<keyword evidence="1" id="KW-0732">Signal</keyword>
<dbReference type="EMBL" id="CAMXCT030006544">
    <property type="protein sequence ID" value="CAL4802997.1"/>
    <property type="molecule type" value="Genomic_DNA"/>
</dbReference>
<keyword evidence="4" id="KW-1185">Reference proteome</keyword>
<evidence type="ECO:0000313" key="3">
    <source>
        <dbReference type="EMBL" id="CAL1169060.1"/>
    </source>
</evidence>
<dbReference type="EMBL" id="CAMXCT010006544">
    <property type="protein sequence ID" value="CAI4015685.1"/>
    <property type="molecule type" value="Genomic_DNA"/>
</dbReference>
<sequence>MAMFKLLAITWAASTLGLDCQGEDCEGSSLAQLQVQRAGIPKTCHHQGHDFTCDSCQGCAAGQCIGLTCDEKCQMSCSHGYCVAGTCHAPACANWPDCGDRDSCNGCKKTVNTKGTRVDDGRLNCGDNSCSNSTFELATGSRLGPYIYCVNGACRQSSFTKLTHMVCDTVSGPDNPDTCGGSSMAFFSPQFKVPLTLLCGIRSCRGVSVTASNNLRLVVFLNPAGDVPKSIEMSEGCLVLKCTWDKCDHRVLDQIDLKLGSKASCAAVNYGDDKLPTACRDKKAVSCGTDLMA</sequence>
<comment type="caution">
    <text evidence="2">The sequence shown here is derived from an EMBL/GenBank/DDBJ whole genome shotgun (WGS) entry which is preliminary data.</text>
</comment>
<dbReference type="Proteomes" id="UP001152797">
    <property type="component" value="Unassembled WGS sequence"/>
</dbReference>
<organism evidence="2">
    <name type="scientific">Cladocopium goreaui</name>
    <dbReference type="NCBI Taxonomy" id="2562237"/>
    <lineage>
        <taxon>Eukaryota</taxon>
        <taxon>Sar</taxon>
        <taxon>Alveolata</taxon>
        <taxon>Dinophyceae</taxon>
        <taxon>Suessiales</taxon>
        <taxon>Symbiodiniaceae</taxon>
        <taxon>Cladocopium</taxon>
    </lineage>
</organism>
<proteinExistence type="predicted"/>
<feature type="signal peptide" evidence="1">
    <location>
        <begin position="1"/>
        <end position="17"/>
    </location>
</feature>
<evidence type="ECO:0000256" key="1">
    <source>
        <dbReference type="SAM" id="SignalP"/>
    </source>
</evidence>
<evidence type="ECO:0000313" key="2">
    <source>
        <dbReference type="EMBL" id="CAI4015685.1"/>
    </source>
</evidence>
<name>A0A9P1GJ06_9DINO</name>